<dbReference type="Pfam" id="PF11343">
    <property type="entry name" value="DUF3145"/>
    <property type="match status" value="1"/>
</dbReference>
<gene>
    <name evidence="1" type="ORF">UFOPK2652_00793</name>
    <name evidence="2" type="ORF">UFOPK3128_01033</name>
    <name evidence="3" type="ORF">UFOPK3880_00900</name>
    <name evidence="4" type="ORF">UFOPK4146_00963</name>
</gene>
<dbReference type="AlphaFoldDB" id="A0A6J7LDV4"/>
<dbReference type="EMBL" id="CAEZYD010000010">
    <property type="protein sequence ID" value="CAB4710991.1"/>
    <property type="molecule type" value="Genomic_DNA"/>
</dbReference>
<evidence type="ECO:0000313" key="3">
    <source>
        <dbReference type="EMBL" id="CAB4965855.1"/>
    </source>
</evidence>
<name>A0A6J7LDV4_9ZZZZ</name>
<organism evidence="3">
    <name type="scientific">freshwater metagenome</name>
    <dbReference type="NCBI Taxonomy" id="449393"/>
    <lineage>
        <taxon>unclassified sequences</taxon>
        <taxon>metagenomes</taxon>
        <taxon>ecological metagenomes</taxon>
    </lineage>
</organism>
<evidence type="ECO:0000313" key="2">
    <source>
        <dbReference type="EMBL" id="CAB4824400.1"/>
    </source>
</evidence>
<proteinExistence type="predicted"/>
<dbReference type="EMBL" id="CAFAAZ010000009">
    <property type="protein sequence ID" value="CAB4824400.1"/>
    <property type="molecule type" value="Genomic_DNA"/>
</dbReference>
<reference evidence="3" key="1">
    <citation type="submission" date="2020-05" db="EMBL/GenBank/DDBJ databases">
        <authorList>
            <person name="Chiriac C."/>
            <person name="Salcher M."/>
            <person name="Ghai R."/>
            <person name="Kavagutti S V."/>
        </authorList>
    </citation>
    <scope>NUCLEOTIDE SEQUENCE</scope>
</reference>
<sequence>MVLGEIRVNILPSSNGMLDGDLRIYSAPKALLRHIQWSLNEIFGYPVELNWEAQHLAPGALATQLQWRELKPVASKIASTLKSWHYLRFEVREFSNISGEGVLYRCTPDLGLHQAVTASTGDVMIHENRLVTILENSRSYETLRKSVSNSLGIAWDLELESYRRGVGSEGEIRAVSI</sequence>
<accession>A0A6J7LDV4</accession>
<evidence type="ECO:0000313" key="1">
    <source>
        <dbReference type="EMBL" id="CAB4710991.1"/>
    </source>
</evidence>
<dbReference type="EMBL" id="CAFBNU010000009">
    <property type="protein sequence ID" value="CAB4965855.1"/>
    <property type="molecule type" value="Genomic_DNA"/>
</dbReference>
<dbReference type="EMBL" id="CAFBPT010000007">
    <property type="protein sequence ID" value="CAB5030981.1"/>
    <property type="molecule type" value="Genomic_DNA"/>
</dbReference>
<protein>
    <submittedName>
        <fullName evidence="3">Unannotated protein</fullName>
    </submittedName>
</protein>
<dbReference type="InterPro" id="IPR021491">
    <property type="entry name" value="DUF3145"/>
</dbReference>
<evidence type="ECO:0000313" key="4">
    <source>
        <dbReference type="EMBL" id="CAB5030981.1"/>
    </source>
</evidence>